<gene>
    <name evidence="1" type="ORF">PHACADRAFT_71889</name>
</gene>
<proteinExistence type="predicted"/>
<dbReference type="AlphaFoldDB" id="K5WKU5"/>
<dbReference type="InParanoid" id="K5WKU5"/>
<dbReference type="RefSeq" id="XP_007400034.1">
    <property type="nucleotide sequence ID" value="XM_007399972.1"/>
</dbReference>
<reference evidence="1 2" key="1">
    <citation type="journal article" date="2012" name="BMC Genomics">
        <title>Comparative genomics of the white-rot fungi, Phanerochaete carnosa and P. chrysosporium, to elucidate the genetic basis of the distinct wood types they colonize.</title>
        <authorList>
            <person name="Suzuki H."/>
            <person name="MacDonald J."/>
            <person name="Syed K."/>
            <person name="Salamov A."/>
            <person name="Hori C."/>
            <person name="Aerts A."/>
            <person name="Henrissat B."/>
            <person name="Wiebenga A."/>
            <person name="vanKuyk P.A."/>
            <person name="Barry K."/>
            <person name="Lindquist E."/>
            <person name="LaButti K."/>
            <person name="Lapidus A."/>
            <person name="Lucas S."/>
            <person name="Coutinho P."/>
            <person name="Gong Y."/>
            <person name="Samejima M."/>
            <person name="Mahadevan R."/>
            <person name="Abou-Zaid M."/>
            <person name="de Vries R.P."/>
            <person name="Igarashi K."/>
            <person name="Yadav J.S."/>
            <person name="Grigoriev I.V."/>
            <person name="Master E.R."/>
        </authorList>
    </citation>
    <scope>NUCLEOTIDE SEQUENCE [LARGE SCALE GENOMIC DNA]</scope>
    <source>
        <strain evidence="1 2">HHB-10118-sp</strain>
    </source>
</reference>
<dbReference type="HOGENOM" id="CLU_124234_0_0_1"/>
<dbReference type="GeneID" id="18920276"/>
<dbReference type="KEGG" id="pco:PHACADRAFT_71889"/>
<feature type="non-terminal residue" evidence="1">
    <location>
        <position position="1"/>
    </location>
</feature>
<sequence length="141" mass="15951">KSVTLTTGRHLSDTRCYLKDSQGEVHEATLHLSEDFLESATRKGFKEPTVEWSSAGFALDCDEESSLCSVTWESNNRSIFYQDKQKTLREWRLVDGKGWQKTGFEQQNVTIGTSVAVVSGTGDKQPIILFFQDQDGFVCFR</sequence>
<evidence type="ECO:0008006" key="3">
    <source>
        <dbReference type="Google" id="ProtNLM"/>
    </source>
</evidence>
<accession>K5WKU5</accession>
<protein>
    <recommendedName>
        <fullName evidence="3">Fucose-specific lectin</fullName>
    </recommendedName>
</protein>
<keyword evidence="2" id="KW-1185">Reference proteome</keyword>
<dbReference type="Proteomes" id="UP000008370">
    <property type="component" value="Unassembled WGS sequence"/>
</dbReference>
<dbReference type="SUPFAM" id="SSF89372">
    <property type="entry name" value="Fucose-specific lectin"/>
    <property type="match status" value="1"/>
</dbReference>
<dbReference type="Gene3D" id="2.120.10.70">
    <property type="entry name" value="Fucose-specific lectin"/>
    <property type="match status" value="1"/>
</dbReference>
<evidence type="ECO:0000313" key="1">
    <source>
        <dbReference type="EMBL" id="EKM50867.1"/>
    </source>
</evidence>
<evidence type="ECO:0000313" key="2">
    <source>
        <dbReference type="Proteomes" id="UP000008370"/>
    </source>
</evidence>
<dbReference type="OrthoDB" id="2793994at2759"/>
<feature type="non-terminal residue" evidence="1">
    <location>
        <position position="141"/>
    </location>
</feature>
<organism evidence="1 2">
    <name type="scientific">Phanerochaete carnosa (strain HHB-10118-sp)</name>
    <name type="common">White-rot fungus</name>
    <name type="synonym">Peniophora carnosa</name>
    <dbReference type="NCBI Taxonomy" id="650164"/>
    <lineage>
        <taxon>Eukaryota</taxon>
        <taxon>Fungi</taxon>
        <taxon>Dikarya</taxon>
        <taxon>Basidiomycota</taxon>
        <taxon>Agaricomycotina</taxon>
        <taxon>Agaricomycetes</taxon>
        <taxon>Polyporales</taxon>
        <taxon>Phanerochaetaceae</taxon>
        <taxon>Phanerochaete</taxon>
    </lineage>
</organism>
<dbReference type="EMBL" id="JH930477">
    <property type="protein sequence ID" value="EKM50867.1"/>
    <property type="molecule type" value="Genomic_DNA"/>
</dbReference>
<name>K5WKU5_PHACS</name>